<dbReference type="UniPathway" id="UPA00566"/>
<dbReference type="OrthoDB" id="9783652at2"/>
<evidence type="ECO:0000256" key="2">
    <source>
        <dbReference type="ARBA" id="ARBA00022475"/>
    </source>
</evidence>
<dbReference type="Proteomes" id="UP000320591">
    <property type="component" value="Chromosome"/>
</dbReference>
<keyword evidence="4 12" id="KW-0328">Glycosyltransferase</keyword>
<feature type="transmembrane region" description="Helical" evidence="12">
    <location>
        <begin position="207"/>
        <end position="228"/>
    </location>
</feature>
<comment type="cofactor">
    <cofactor evidence="12 13">
        <name>Mg(2+)</name>
        <dbReference type="ChEBI" id="CHEBI:18420"/>
    </cofactor>
</comment>
<keyword evidence="15" id="KW-1185">Reference proteome</keyword>
<keyword evidence="7 12" id="KW-0460">Magnesium</keyword>
<feature type="binding site" evidence="13">
    <location>
        <position position="211"/>
    </location>
    <ligand>
        <name>Mg(2+)</name>
        <dbReference type="ChEBI" id="CHEBI:18420"/>
    </ligand>
</feature>
<feature type="transmembrane region" description="Helical" evidence="12">
    <location>
        <begin position="277"/>
        <end position="302"/>
    </location>
</feature>
<dbReference type="GO" id="GO:0000287">
    <property type="term" value="F:magnesium ion binding"/>
    <property type="evidence" value="ECO:0007669"/>
    <property type="project" value="InterPro"/>
</dbReference>
<dbReference type="GO" id="GO:0071555">
    <property type="term" value="P:cell wall organization"/>
    <property type="evidence" value="ECO:0007669"/>
    <property type="project" value="TreeGrafter"/>
</dbReference>
<comment type="subcellular location">
    <subcellularLocation>
        <location evidence="12">Cell inner membrane</location>
        <topology evidence="12">Multi-pass membrane protein</topology>
    </subcellularLocation>
    <subcellularLocation>
        <location evidence="1">Cell membrane</location>
        <topology evidence="1">Multi-pass membrane protein</topology>
    </subcellularLocation>
</comment>
<dbReference type="InterPro" id="IPR000715">
    <property type="entry name" value="Glycosyl_transferase_4"/>
</dbReference>
<evidence type="ECO:0000256" key="1">
    <source>
        <dbReference type="ARBA" id="ARBA00004651"/>
    </source>
</evidence>
<evidence type="ECO:0000256" key="9">
    <source>
        <dbReference type="ARBA" id="ARBA00022989"/>
    </source>
</evidence>
<evidence type="ECO:0000256" key="6">
    <source>
        <dbReference type="ARBA" id="ARBA00022692"/>
    </source>
</evidence>
<dbReference type="UniPathway" id="UPA00281"/>
<feature type="binding site" evidence="13">
    <location>
        <position position="146"/>
    </location>
    <ligand>
        <name>Mg(2+)</name>
        <dbReference type="ChEBI" id="CHEBI:18420"/>
    </ligand>
</feature>
<dbReference type="STRING" id="568768.GCA_000406125_00687"/>
<evidence type="ECO:0000256" key="4">
    <source>
        <dbReference type="ARBA" id="ARBA00022676"/>
    </source>
</evidence>
<feature type="transmembrane region" description="Helical" evidence="12">
    <location>
        <begin position="67"/>
        <end position="83"/>
    </location>
</feature>
<comment type="pathway">
    <text evidence="12">Bacterial outer membrane biogenesis; enterobacterial common antigen biosynthesis.</text>
</comment>
<comment type="catalytic activity">
    <reaction evidence="12">
        <text>di-trans,octa-cis-undecaprenyl phosphate + UDP-N-acetyl-alpha-D-glucosamine = N-acetyl-alpha-D-glucosaminyl-di-trans,octa-cis-undecaprenyl diphosphate + UMP</text>
        <dbReference type="Rhea" id="RHEA:28090"/>
        <dbReference type="ChEBI" id="CHEBI:57705"/>
        <dbReference type="ChEBI" id="CHEBI:57865"/>
        <dbReference type="ChEBI" id="CHEBI:60392"/>
        <dbReference type="ChEBI" id="CHEBI:62959"/>
        <dbReference type="EC" id="2.7.8.33"/>
    </reaction>
</comment>
<dbReference type="EMBL" id="CP042220">
    <property type="protein sequence ID" value="QDX31271.1"/>
    <property type="molecule type" value="Genomic_DNA"/>
</dbReference>
<dbReference type="HAMAP" id="MF_02030">
    <property type="entry name" value="WecA_Gammaproteo"/>
    <property type="match status" value="1"/>
</dbReference>
<gene>
    <name evidence="12 14" type="primary">wecA</name>
    <name evidence="14" type="ORF">Dpoa569_0003267</name>
</gene>
<comment type="pathway">
    <text evidence="12">Bacterial outer membrane biogenesis; LPS O-antigen biosynthesis.</text>
</comment>
<evidence type="ECO:0000256" key="10">
    <source>
        <dbReference type="ARBA" id="ARBA00023136"/>
    </source>
</evidence>
<dbReference type="KEGG" id="dic:Dpoa569_0003267"/>
<feature type="transmembrane region" description="Helical" evidence="12">
    <location>
        <begin position="240"/>
        <end position="257"/>
    </location>
</feature>
<sequence>MSDFLLVFVSAFGLLFIARKAAKKVGLVDKPNSRKKHHGHIPLAGGISIYLSLWVMFVFHSDWLPSFNTYMLCASGLLLIGVLDDRFDLPVLPRVALQALTAMLMMWSGLYLSSFGRILGQHELLLGIVGYVITLFAVWGAINAFNMVDGIDGLLGCLSCITFGAIALVFSLKGREELALWSLCFLAATLPYIVLNLGLFGGMKFKVFMGDAGSTLIGFTVIWVLIIATQGEHAVMQPVTALWVIAIPLMDMAAVMIKRIRRGNSPFRPDREHLHHILMLCGFSSRQTLLIIMGMALLLALIGVVCEWYGVPEYMMLLGFIGVFVAYCLAIARIVKVLTWKGTITIMQPESSEGMSS</sequence>
<dbReference type="PANTHER" id="PTHR22926:SF3">
    <property type="entry name" value="UNDECAPRENYL-PHOSPHATE ALPHA-N-ACETYLGLUCOSAMINYL 1-PHOSPHATE TRANSFERASE"/>
    <property type="match status" value="1"/>
</dbReference>
<dbReference type="GO" id="GO:0016757">
    <property type="term" value="F:glycosyltransferase activity"/>
    <property type="evidence" value="ECO:0007669"/>
    <property type="project" value="UniProtKB-KW"/>
</dbReference>
<dbReference type="GO" id="GO:0009243">
    <property type="term" value="P:O antigen biosynthetic process"/>
    <property type="evidence" value="ECO:0007669"/>
    <property type="project" value="UniProtKB-UniRule"/>
</dbReference>
<evidence type="ECO:0000256" key="3">
    <source>
        <dbReference type="ARBA" id="ARBA00022519"/>
    </source>
</evidence>
<keyword evidence="6 12" id="KW-0812">Transmembrane</keyword>
<evidence type="ECO:0000256" key="12">
    <source>
        <dbReference type="HAMAP-Rule" id="MF_02030"/>
    </source>
</evidence>
<comment type="similarity">
    <text evidence="12">Belongs to the glycosyltransferase 4 family. WecA subfamily.</text>
</comment>
<dbReference type="InterPro" id="IPR012750">
    <property type="entry name" value="ECA_WecA-rel"/>
</dbReference>
<keyword evidence="10 12" id="KW-0472">Membrane</keyword>
<dbReference type="GO" id="GO:0009246">
    <property type="term" value="P:enterobacterial common antigen biosynthetic process"/>
    <property type="evidence" value="ECO:0007669"/>
    <property type="project" value="UniProtKB-UniRule"/>
</dbReference>
<reference evidence="14 15" key="1">
    <citation type="journal article" date="2019" name="Environ. Microbiol.">
        <title>The phytopathogenic nature of Dickeya aquatica 174/2 and the dynamic early evolution of Dickeya pathogenicity.</title>
        <authorList>
            <person name="Duprey A."/>
            <person name="Taib N."/>
            <person name="Leonard S."/>
            <person name="Garin T."/>
            <person name="Flandrois J.P."/>
            <person name="Nasser W."/>
            <person name="Brochier-Armanet C."/>
            <person name="Reverchon S."/>
        </authorList>
    </citation>
    <scope>NUCLEOTIDE SEQUENCE [LARGE SCALE GENOMIC DNA]</scope>
    <source>
        <strain evidence="14 15">NCPPB 569</strain>
    </source>
</reference>
<dbReference type="GO" id="GO:0009276">
    <property type="term" value="C:Gram-negative-bacterium-type cell wall"/>
    <property type="evidence" value="ECO:0007669"/>
    <property type="project" value="InterPro"/>
</dbReference>
<accession>A0A5B8IAL1</accession>
<evidence type="ECO:0000313" key="14">
    <source>
        <dbReference type="EMBL" id="QDX31271.1"/>
    </source>
</evidence>
<name>A0A5B8IAL1_9GAMM</name>
<dbReference type="AlphaFoldDB" id="A0A5B8IAL1"/>
<keyword evidence="5 12" id="KW-0808">Transferase</keyword>
<dbReference type="Pfam" id="PF00953">
    <property type="entry name" value="Glycos_transf_4"/>
    <property type="match status" value="1"/>
</dbReference>
<evidence type="ECO:0000313" key="15">
    <source>
        <dbReference type="Proteomes" id="UP000320591"/>
    </source>
</evidence>
<dbReference type="CDD" id="cd06853">
    <property type="entry name" value="GT_WecA_like"/>
    <property type="match status" value="1"/>
</dbReference>
<feature type="transmembrane region" description="Helical" evidence="12">
    <location>
        <begin position="6"/>
        <end position="22"/>
    </location>
</feature>
<keyword evidence="8 12" id="KW-0448">Lipopolysaccharide biosynthesis</keyword>
<comment type="cofactor">
    <cofactor evidence="12">
        <name>Mn(2+)</name>
        <dbReference type="ChEBI" id="CHEBI:29035"/>
    </cofactor>
</comment>
<keyword evidence="13" id="KW-0479">Metal-binding</keyword>
<dbReference type="GO" id="GO:0030145">
    <property type="term" value="F:manganese ion binding"/>
    <property type="evidence" value="ECO:0007669"/>
    <property type="project" value="InterPro"/>
</dbReference>
<evidence type="ECO:0000256" key="5">
    <source>
        <dbReference type="ARBA" id="ARBA00022679"/>
    </source>
</evidence>
<evidence type="ECO:0000256" key="11">
    <source>
        <dbReference type="ARBA" id="ARBA00023211"/>
    </source>
</evidence>
<proteinExistence type="inferred from homology"/>
<feature type="transmembrane region" description="Helical" evidence="12">
    <location>
        <begin position="154"/>
        <end position="172"/>
    </location>
</feature>
<protein>
    <recommendedName>
        <fullName evidence="12">Undecaprenyl-phosphate alpha-N-acetylglucosaminyl 1-phosphate transferase</fullName>
        <ecNumber evidence="12">2.7.8.33</ecNumber>
    </recommendedName>
    <alternativeName>
        <fullName evidence="12">UDP-GlcNAc:undecaprenyl-phosphate GlcNAc-1-phosphate transferase</fullName>
    </alternativeName>
    <alternativeName>
        <fullName evidence="12">Undecaprenyl-phosphate GlcNAc-1-phosphate transferase</fullName>
    </alternativeName>
</protein>
<keyword evidence="3 12" id="KW-0997">Cell inner membrane</keyword>
<feature type="transmembrane region" description="Helical" evidence="12">
    <location>
        <begin position="314"/>
        <end position="335"/>
    </location>
</feature>
<dbReference type="GO" id="GO:0005886">
    <property type="term" value="C:plasma membrane"/>
    <property type="evidence" value="ECO:0007669"/>
    <property type="project" value="UniProtKB-SubCell"/>
</dbReference>
<dbReference type="GO" id="GO:0044038">
    <property type="term" value="P:cell wall macromolecule biosynthetic process"/>
    <property type="evidence" value="ECO:0007669"/>
    <property type="project" value="TreeGrafter"/>
</dbReference>
<evidence type="ECO:0000256" key="7">
    <source>
        <dbReference type="ARBA" id="ARBA00022842"/>
    </source>
</evidence>
<feature type="transmembrane region" description="Helical" evidence="12">
    <location>
        <begin position="178"/>
        <end position="200"/>
    </location>
</feature>
<dbReference type="RefSeq" id="WP_042868654.1">
    <property type="nucleotide sequence ID" value="NZ_CM001975.1"/>
</dbReference>
<feature type="transmembrane region" description="Helical" evidence="12">
    <location>
        <begin position="95"/>
        <end position="112"/>
    </location>
</feature>
<dbReference type="EC" id="2.7.8.33" evidence="12"/>
<feature type="transmembrane region" description="Helical" evidence="12">
    <location>
        <begin position="43"/>
        <end position="61"/>
    </location>
</feature>
<keyword evidence="2 12" id="KW-1003">Cell membrane</keyword>
<dbReference type="NCBIfam" id="TIGR02380">
    <property type="entry name" value="ECA_wecA"/>
    <property type="match status" value="1"/>
</dbReference>
<dbReference type="PANTHER" id="PTHR22926">
    <property type="entry name" value="PHOSPHO-N-ACETYLMURAMOYL-PENTAPEPTIDE-TRANSFERASE"/>
    <property type="match status" value="1"/>
</dbReference>
<evidence type="ECO:0000256" key="13">
    <source>
        <dbReference type="PIRSR" id="PIRSR600715-1"/>
    </source>
</evidence>
<keyword evidence="9 12" id="KW-1133">Transmembrane helix</keyword>
<dbReference type="GO" id="GO:0036380">
    <property type="term" value="F:UDP-N-acetylglucosamine-undecaprenyl-phosphate N-acetylglucosaminephosphotransferase activity"/>
    <property type="evidence" value="ECO:0007669"/>
    <property type="project" value="UniProtKB-UniRule"/>
</dbReference>
<evidence type="ECO:0000256" key="8">
    <source>
        <dbReference type="ARBA" id="ARBA00022985"/>
    </source>
</evidence>
<organism evidence="14 15">
    <name type="scientific">Dickeya poaceiphila</name>
    <dbReference type="NCBI Taxonomy" id="568768"/>
    <lineage>
        <taxon>Bacteria</taxon>
        <taxon>Pseudomonadati</taxon>
        <taxon>Pseudomonadota</taxon>
        <taxon>Gammaproteobacteria</taxon>
        <taxon>Enterobacterales</taxon>
        <taxon>Pectobacteriaceae</taxon>
        <taxon>Dickeya</taxon>
    </lineage>
</organism>
<keyword evidence="11 12" id="KW-0464">Manganese</keyword>
<comment type="function">
    <text evidence="12">Catalyzes the transfer of the GlcNAc-1-phosphate moiety from UDP-GlcNAc onto the carrier lipid undecaprenyl phosphate (C55-P), yielding GlcNAc-pyrophosphoryl-undecaprenyl (GlcNAc-PP-C55).</text>
</comment>
<feature type="transmembrane region" description="Helical" evidence="12">
    <location>
        <begin position="124"/>
        <end position="142"/>
    </location>
</feature>